<sequence>MDDENARGQRNSPSYPYLNQFTDTLMLNGQAALDADLDAVWKSFELQIPQCIGPENTLDCFRTSHDDLCAYPPKCPTTNLLGSTTSAPSHMLFHTRHYPPHAAGLRQIVSPHAAAGLDFFQGAPSADAHSVFTTAATSTPFGHAVSGSPATSGGGYTCFDQDDFVDQLSALSSPPHNPVPDVECDNQSVCDSDCGDGEICHESICSEDPSACCEDETCLQSVPPAAAAETSLTSEDAIAAAALASFVGQGIQLQQQPQQPQHQHALQQPFIATPGPGLVMGPGSCISPQFLMNYQHLRDAHNPLQPTSCRAPFCPIEDPSFYAECHIKHVIPQGQASYFDNIDLNMMLAGDNSLDASHECGAKFPNVEAMVQHFWTEHRVYQSDQLQQLPANSMHSHVPDLASSTASTVSLSSQDTMHTPSLALPESSPPLDPKFNFASIIPKNEYRPDSECSLLLLPGREAKDTQHMLQRHECFWCDAIGTSPCGQVFDSASDLHRHTIEAHTHQLKRDVGGTYSCGWLGCNRRDCEDKGGFAQKSKIDRHMQVHTGTMHIRTHTKVRPLKCPYCSKEFSESSNLSKHKRIHTGDGLYICQFPGCGKHFHRKDQLRRHGTQHRKSRADIQSPAALVAALVDIA</sequence>
<dbReference type="GO" id="GO:0000978">
    <property type="term" value="F:RNA polymerase II cis-regulatory region sequence-specific DNA binding"/>
    <property type="evidence" value="ECO:0007669"/>
    <property type="project" value="TreeGrafter"/>
</dbReference>
<dbReference type="OrthoDB" id="3437960at2759"/>
<reference evidence="8 9" key="1">
    <citation type="journal article" date="2011" name="Proc. Natl. Acad. Sci. U.S.A.">
        <title>Genome and transcriptome analyses of the mountain pine beetle-fungal symbiont Grosmannia clavigera, a lodgepole pine pathogen.</title>
        <authorList>
            <person name="DiGuistini S."/>
            <person name="Wang Y."/>
            <person name="Liao N.Y."/>
            <person name="Taylor G."/>
            <person name="Tanguay P."/>
            <person name="Feau N."/>
            <person name="Henrissat B."/>
            <person name="Chan S.K."/>
            <person name="Hesse-Orce U."/>
            <person name="Alamouti S.M."/>
            <person name="Tsui C.K.M."/>
            <person name="Docking R.T."/>
            <person name="Levasseur A."/>
            <person name="Haridas S."/>
            <person name="Robertson G."/>
            <person name="Birol I."/>
            <person name="Holt R.A."/>
            <person name="Marra M.A."/>
            <person name="Hamelin R.C."/>
            <person name="Hirst M."/>
            <person name="Jones S.J.M."/>
            <person name="Bohlmann J."/>
            <person name="Breuil C."/>
        </authorList>
    </citation>
    <scope>NUCLEOTIDE SEQUENCE [LARGE SCALE GENOMIC DNA]</scope>
    <source>
        <strain evidence="9">kw1407 / UAMH 11150</strain>
    </source>
</reference>
<evidence type="ECO:0000256" key="6">
    <source>
        <dbReference type="SAM" id="MobiDB-lite"/>
    </source>
</evidence>
<keyword evidence="1" id="KW-0479">Metal-binding</keyword>
<keyword evidence="3 5" id="KW-0863">Zinc-finger</keyword>
<accession>F0XIG3</accession>
<dbReference type="InterPro" id="IPR050329">
    <property type="entry name" value="GLI_C2H2-zinc-finger"/>
</dbReference>
<keyword evidence="2" id="KW-0677">Repeat</keyword>
<dbReference type="STRING" id="655863.F0XIG3"/>
<protein>
    <submittedName>
        <fullName evidence="8">Zinc finger protein csr1p</fullName>
    </submittedName>
</protein>
<dbReference type="InParanoid" id="F0XIG3"/>
<dbReference type="eggNOG" id="KOG1721">
    <property type="taxonomic scope" value="Eukaryota"/>
</dbReference>
<feature type="domain" description="C2H2-type" evidence="7">
    <location>
        <begin position="589"/>
        <end position="618"/>
    </location>
</feature>
<dbReference type="HOGENOM" id="CLU_431514_0_0_1"/>
<feature type="domain" description="C2H2-type" evidence="7">
    <location>
        <begin position="475"/>
        <end position="508"/>
    </location>
</feature>
<evidence type="ECO:0000259" key="7">
    <source>
        <dbReference type="PROSITE" id="PS50157"/>
    </source>
</evidence>
<dbReference type="PANTHER" id="PTHR19818:SF139">
    <property type="entry name" value="PAIR-RULE PROTEIN ODD-PAIRED"/>
    <property type="match status" value="1"/>
</dbReference>
<evidence type="ECO:0000256" key="3">
    <source>
        <dbReference type="ARBA" id="ARBA00022771"/>
    </source>
</evidence>
<dbReference type="PROSITE" id="PS50157">
    <property type="entry name" value="ZINC_FINGER_C2H2_2"/>
    <property type="match status" value="3"/>
</dbReference>
<dbReference type="Gene3D" id="3.30.160.60">
    <property type="entry name" value="Classic Zinc Finger"/>
    <property type="match status" value="3"/>
</dbReference>
<dbReference type="PANTHER" id="PTHR19818">
    <property type="entry name" value="ZINC FINGER PROTEIN ZIC AND GLI"/>
    <property type="match status" value="1"/>
</dbReference>
<gene>
    <name evidence="8" type="ORF">CMQ_5830</name>
</gene>
<dbReference type="RefSeq" id="XP_014171951.1">
    <property type="nucleotide sequence ID" value="XM_014316476.1"/>
</dbReference>
<feature type="region of interest" description="Disordered" evidence="6">
    <location>
        <begin position="405"/>
        <end position="428"/>
    </location>
</feature>
<evidence type="ECO:0000256" key="1">
    <source>
        <dbReference type="ARBA" id="ARBA00022723"/>
    </source>
</evidence>
<dbReference type="AlphaFoldDB" id="F0XIG3"/>
<dbReference type="PROSITE" id="PS00028">
    <property type="entry name" value="ZINC_FINGER_C2H2_1"/>
    <property type="match status" value="2"/>
</dbReference>
<keyword evidence="4" id="KW-0862">Zinc</keyword>
<feature type="domain" description="C2H2-type" evidence="7">
    <location>
        <begin position="561"/>
        <end position="588"/>
    </location>
</feature>
<keyword evidence="9" id="KW-1185">Reference proteome</keyword>
<name>F0XIG3_GROCL</name>
<dbReference type="Pfam" id="PF00096">
    <property type="entry name" value="zf-C2H2"/>
    <property type="match status" value="1"/>
</dbReference>
<evidence type="ECO:0000256" key="5">
    <source>
        <dbReference type="PROSITE-ProRule" id="PRU00042"/>
    </source>
</evidence>
<organism evidence="9">
    <name type="scientific">Grosmannia clavigera (strain kw1407 / UAMH 11150)</name>
    <name type="common">Blue stain fungus</name>
    <name type="synonym">Graphiocladiella clavigera</name>
    <dbReference type="NCBI Taxonomy" id="655863"/>
    <lineage>
        <taxon>Eukaryota</taxon>
        <taxon>Fungi</taxon>
        <taxon>Dikarya</taxon>
        <taxon>Ascomycota</taxon>
        <taxon>Pezizomycotina</taxon>
        <taxon>Sordariomycetes</taxon>
        <taxon>Sordariomycetidae</taxon>
        <taxon>Ophiostomatales</taxon>
        <taxon>Ophiostomataceae</taxon>
        <taxon>Leptographium</taxon>
    </lineage>
</organism>
<dbReference type="EMBL" id="GL629771">
    <property type="protein sequence ID" value="EFX02469.1"/>
    <property type="molecule type" value="Genomic_DNA"/>
</dbReference>
<dbReference type="SUPFAM" id="SSF57667">
    <property type="entry name" value="beta-beta-alpha zinc fingers"/>
    <property type="match status" value="2"/>
</dbReference>
<proteinExistence type="predicted"/>
<dbReference type="GO" id="GO:0045944">
    <property type="term" value="P:positive regulation of transcription by RNA polymerase II"/>
    <property type="evidence" value="ECO:0007669"/>
    <property type="project" value="UniProtKB-ARBA"/>
</dbReference>
<dbReference type="GO" id="GO:0000981">
    <property type="term" value="F:DNA-binding transcription factor activity, RNA polymerase II-specific"/>
    <property type="evidence" value="ECO:0007669"/>
    <property type="project" value="TreeGrafter"/>
</dbReference>
<evidence type="ECO:0000256" key="2">
    <source>
        <dbReference type="ARBA" id="ARBA00022737"/>
    </source>
</evidence>
<dbReference type="GeneID" id="25979196"/>
<dbReference type="FunFam" id="3.30.160.60:FF:002343">
    <property type="entry name" value="Zinc finger protein 33A"/>
    <property type="match status" value="1"/>
</dbReference>
<dbReference type="SMART" id="SM00355">
    <property type="entry name" value="ZnF_C2H2"/>
    <property type="match status" value="4"/>
</dbReference>
<evidence type="ECO:0000313" key="8">
    <source>
        <dbReference type="EMBL" id="EFX02469.1"/>
    </source>
</evidence>
<dbReference type="Proteomes" id="UP000007796">
    <property type="component" value="Unassembled WGS sequence"/>
</dbReference>
<evidence type="ECO:0000256" key="4">
    <source>
        <dbReference type="ARBA" id="ARBA00022833"/>
    </source>
</evidence>
<dbReference type="InterPro" id="IPR013087">
    <property type="entry name" value="Znf_C2H2_type"/>
</dbReference>
<dbReference type="GO" id="GO:0008270">
    <property type="term" value="F:zinc ion binding"/>
    <property type="evidence" value="ECO:0007669"/>
    <property type="project" value="UniProtKB-KW"/>
</dbReference>
<dbReference type="InterPro" id="IPR036236">
    <property type="entry name" value="Znf_C2H2_sf"/>
</dbReference>
<evidence type="ECO:0000313" key="9">
    <source>
        <dbReference type="Proteomes" id="UP000007796"/>
    </source>
</evidence>
<dbReference type="GO" id="GO:0005634">
    <property type="term" value="C:nucleus"/>
    <property type="evidence" value="ECO:0007669"/>
    <property type="project" value="UniProtKB-ARBA"/>
</dbReference>